<keyword evidence="3" id="KW-1185">Reference proteome</keyword>
<comment type="caution">
    <text evidence="2">The sequence shown here is derived from an EMBL/GenBank/DDBJ whole genome shotgun (WGS) entry which is preliminary data.</text>
</comment>
<feature type="region of interest" description="Disordered" evidence="1">
    <location>
        <begin position="248"/>
        <end position="353"/>
    </location>
</feature>
<organism evidence="2 3">
    <name type="scientific">Metarhizium rileyi (strain RCEF 4871)</name>
    <name type="common">Nomuraea rileyi</name>
    <dbReference type="NCBI Taxonomy" id="1649241"/>
    <lineage>
        <taxon>Eukaryota</taxon>
        <taxon>Fungi</taxon>
        <taxon>Dikarya</taxon>
        <taxon>Ascomycota</taxon>
        <taxon>Pezizomycotina</taxon>
        <taxon>Sordariomycetes</taxon>
        <taxon>Hypocreomycetidae</taxon>
        <taxon>Hypocreales</taxon>
        <taxon>Clavicipitaceae</taxon>
        <taxon>Metarhizium</taxon>
    </lineage>
</organism>
<proteinExistence type="predicted"/>
<dbReference type="AlphaFoldDB" id="A0A167HYQ0"/>
<sequence length="353" mass="39518">MDDPFRDYNRNTLSLRVEAEDRIRSKLRGFYFATGDTILGSKHDDNALLQELYPDHARDTTASDVTDYIFRVLLACSEKWHILIDVGPLSFWKAVTTLGEMKSNIRIRPLNTRNLITSLIKARHRYVLRQTAIYPDFNIEDDMRPGNDAAAQTVLERVLALNDVIRFSGDVFRSPICSEAEKRDLLKHAIKYGPVRQISSKRFQLAPGAPQNLHPISDLSRGPATLNARGFVEKLVVSLKSPTKSIEDITAPKTIPSKRTSTPSRRHGSDLSHTASNGKPRSESLFITPTRCKRRLTKEGSPLQGKSRVKSTPQSNKRVKASVTSVTQGGSNSPNSPKLGKYLRSPIRFQANV</sequence>
<gene>
    <name evidence="2" type="ORF">NOR_01727</name>
</gene>
<evidence type="ECO:0000313" key="2">
    <source>
        <dbReference type="EMBL" id="OAA48477.1"/>
    </source>
</evidence>
<name>A0A167HYQ0_METRR</name>
<evidence type="ECO:0000313" key="3">
    <source>
        <dbReference type="Proteomes" id="UP000243498"/>
    </source>
</evidence>
<dbReference type="Proteomes" id="UP000243498">
    <property type="component" value="Unassembled WGS sequence"/>
</dbReference>
<feature type="compositionally biased region" description="Polar residues" evidence="1">
    <location>
        <begin position="310"/>
        <end position="336"/>
    </location>
</feature>
<protein>
    <submittedName>
        <fullName evidence="2">Uncharacterized protein</fullName>
    </submittedName>
</protein>
<evidence type="ECO:0000256" key="1">
    <source>
        <dbReference type="SAM" id="MobiDB-lite"/>
    </source>
</evidence>
<reference evidence="2 3" key="1">
    <citation type="journal article" date="2016" name="Genome Biol. Evol.">
        <title>Divergent and convergent evolution of fungal pathogenicity.</title>
        <authorList>
            <person name="Shang Y."/>
            <person name="Xiao G."/>
            <person name="Zheng P."/>
            <person name="Cen K."/>
            <person name="Zhan S."/>
            <person name="Wang C."/>
        </authorList>
    </citation>
    <scope>NUCLEOTIDE SEQUENCE [LARGE SCALE GENOMIC DNA]</scope>
    <source>
        <strain evidence="2 3">RCEF 4871</strain>
    </source>
</reference>
<dbReference type="EMBL" id="AZHC01000004">
    <property type="protein sequence ID" value="OAA48477.1"/>
    <property type="molecule type" value="Genomic_DNA"/>
</dbReference>
<accession>A0A167HYQ0</accession>
<dbReference type="OrthoDB" id="4895274at2759"/>